<proteinExistence type="predicted"/>
<evidence type="ECO:0000256" key="1">
    <source>
        <dbReference type="SAM" id="MobiDB-lite"/>
    </source>
</evidence>
<feature type="region of interest" description="Disordered" evidence="1">
    <location>
        <begin position="36"/>
        <end position="61"/>
    </location>
</feature>
<evidence type="ECO:0000313" key="4">
    <source>
        <dbReference type="EMBL" id="KAL2810121.1"/>
    </source>
</evidence>
<dbReference type="InterPro" id="IPR024737">
    <property type="entry name" value="Get5_N"/>
</dbReference>
<reference evidence="4 5" key="1">
    <citation type="submission" date="2024-07" db="EMBL/GenBank/DDBJ databases">
        <title>Section-level genome sequencing and comparative genomics of Aspergillus sections Usti and Cavernicolus.</title>
        <authorList>
            <consortium name="Lawrence Berkeley National Laboratory"/>
            <person name="Nybo J.L."/>
            <person name="Vesth T.C."/>
            <person name="Theobald S."/>
            <person name="Frisvad J.C."/>
            <person name="Larsen T.O."/>
            <person name="Kjaerboelling I."/>
            <person name="Rothschild-Mancinelli K."/>
            <person name="Lyhne E.K."/>
            <person name="Kogle M.E."/>
            <person name="Barry K."/>
            <person name="Clum A."/>
            <person name="Na H."/>
            <person name="Ledsgaard L."/>
            <person name="Lin J."/>
            <person name="Lipzen A."/>
            <person name="Kuo A."/>
            <person name="Riley R."/>
            <person name="Mondo S."/>
            <person name="Labutti K."/>
            <person name="Haridas S."/>
            <person name="Pangalinan J."/>
            <person name="Salamov A.A."/>
            <person name="Simmons B.A."/>
            <person name="Magnuson J.K."/>
            <person name="Chen J."/>
            <person name="Drula E."/>
            <person name="Henrissat B."/>
            <person name="Wiebenga A."/>
            <person name="Lubbers R.J."/>
            <person name="Gomes A.C."/>
            <person name="Makela M.R."/>
            <person name="Stajich J."/>
            <person name="Grigoriev I.V."/>
            <person name="Mortensen U.H."/>
            <person name="De Vries R.P."/>
            <person name="Baker S.E."/>
            <person name="Andersen M.R."/>
        </authorList>
    </citation>
    <scope>NUCLEOTIDE SEQUENCE [LARGE SCALE GENOMIC DNA]</scope>
    <source>
        <strain evidence="4 5">CBS 588.65</strain>
    </source>
</reference>
<keyword evidence="5" id="KW-1185">Reference proteome</keyword>
<sequence length="228" mass="24835">MSELAFAKTFLSALDSRPVKLRPDYVHEQETPRAPYLLPRLQPPRPEMPKKTKTPAVPGSSKSISITLKSARNPVLEFTIPNAPLSTTTISDLKDAVRERTLETSSENKVALDKVKILYKRKPVTGTGKTVGEVLTDAGEGAEKEVEFGVMIMGGARVVAAEGQKQGEGQQDGSETTVKAAVGPSGEEVLVTEQFWDDLQGYLGQRLKDEELAKRLRGIFGDAWAATR</sequence>
<comment type="caution">
    <text evidence="4">The sequence shown here is derived from an EMBL/GenBank/DDBJ whole genome shotgun (WGS) entry which is preliminary data.</text>
</comment>
<evidence type="ECO:0000259" key="3">
    <source>
        <dbReference type="Pfam" id="PF17183"/>
    </source>
</evidence>
<gene>
    <name evidence="4" type="ORF">BJX63DRAFT_434524</name>
</gene>
<evidence type="ECO:0000259" key="2">
    <source>
        <dbReference type="Pfam" id="PF12754"/>
    </source>
</evidence>
<dbReference type="EMBL" id="JBFXLT010000076">
    <property type="protein sequence ID" value="KAL2810121.1"/>
    <property type="molecule type" value="Genomic_DNA"/>
</dbReference>
<dbReference type="Gene3D" id="1.10.286.70">
    <property type="entry name" value="Get5 dimerization domain"/>
    <property type="match status" value="1"/>
</dbReference>
<protein>
    <submittedName>
        <fullName evidence="4">Cell-cycle control medial ring component</fullName>
    </submittedName>
</protein>
<dbReference type="InterPro" id="IPR049256">
    <property type="entry name" value="Get5_C"/>
</dbReference>
<accession>A0ABR4H3U3</accession>
<organism evidence="4 5">
    <name type="scientific">Aspergillus granulosus</name>
    <dbReference type="NCBI Taxonomy" id="176169"/>
    <lineage>
        <taxon>Eukaryota</taxon>
        <taxon>Fungi</taxon>
        <taxon>Dikarya</taxon>
        <taxon>Ascomycota</taxon>
        <taxon>Pezizomycotina</taxon>
        <taxon>Eurotiomycetes</taxon>
        <taxon>Eurotiomycetidae</taxon>
        <taxon>Eurotiales</taxon>
        <taxon>Aspergillaceae</taxon>
        <taxon>Aspergillus</taxon>
        <taxon>Aspergillus subgen. Nidulantes</taxon>
    </lineage>
</organism>
<dbReference type="Pfam" id="PF12754">
    <property type="entry name" value="Get5_N"/>
    <property type="match status" value="1"/>
</dbReference>
<feature type="domain" description="Get5 N-terminal" evidence="2">
    <location>
        <begin position="6"/>
        <end position="155"/>
    </location>
</feature>
<name>A0ABR4H3U3_9EURO</name>
<dbReference type="Proteomes" id="UP001610334">
    <property type="component" value="Unassembled WGS sequence"/>
</dbReference>
<dbReference type="Pfam" id="PF17183">
    <property type="entry name" value="Get5_C"/>
    <property type="match status" value="1"/>
</dbReference>
<evidence type="ECO:0000313" key="5">
    <source>
        <dbReference type="Proteomes" id="UP001610334"/>
    </source>
</evidence>
<feature type="domain" description="Get5 C-terminal" evidence="3">
    <location>
        <begin position="179"/>
        <end position="226"/>
    </location>
</feature>